<evidence type="ECO:0000256" key="1">
    <source>
        <dbReference type="SAM" id="MobiDB-lite"/>
    </source>
</evidence>
<protein>
    <recommendedName>
        <fullName evidence="4">Pentatricopeptide repeat-containing protein</fullName>
    </recommendedName>
</protein>
<dbReference type="Proteomes" id="UP001497444">
    <property type="component" value="Chromosome 13"/>
</dbReference>
<dbReference type="PANTHER" id="PTHR46782:SF1">
    <property type="entry name" value="OS01G0757700 PROTEIN"/>
    <property type="match status" value="1"/>
</dbReference>
<feature type="compositionally biased region" description="Acidic residues" evidence="1">
    <location>
        <begin position="359"/>
        <end position="372"/>
    </location>
</feature>
<dbReference type="InterPro" id="IPR044646">
    <property type="entry name" value="EMB1417-like"/>
</dbReference>
<proteinExistence type="predicted"/>
<organism evidence="2 3">
    <name type="scientific">Sphagnum jensenii</name>
    <dbReference type="NCBI Taxonomy" id="128206"/>
    <lineage>
        <taxon>Eukaryota</taxon>
        <taxon>Viridiplantae</taxon>
        <taxon>Streptophyta</taxon>
        <taxon>Embryophyta</taxon>
        <taxon>Bryophyta</taxon>
        <taxon>Sphagnophytina</taxon>
        <taxon>Sphagnopsida</taxon>
        <taxon>Sphagnales</taxon>
        <taxon>Sphagnaceae</taxon>
        <taxon>Sphagnum</taxon>
    </lineage>
</organism>
<dbReference type="InterPro" id="IPR011990">
    <property type="entry name" value="TPR-like_helical_dom_sf"/>
</dbReference>
<dbReference type="Gene3D" id="1.25.40.10">
    <property type="entry name" value="Tetratricopeptide repeat domain"/>
    <property type="match status" value="1"/>
</dbReference>
<feature type="compositionally biased region" description="Basic and acidic residues" evidence="1">
    <location>
        <begin position="342"/>
        <end position="358"/>
    </location>
</feature>
<reference evidence="2" key="1">
    <citation type="submission" date="2024-02" db="EMBL/GenBank/DDBJ databases">
        <authorList>
            <consortium name="ELIXIR-Norway"/>
            <consortium name="Elixir Norway"/>
        </authorList>
    </citation>
    <scope>NUCLEOTIDE SEQUENCE</scope>
</reference>
<feature type="compositionally biased region" description="Basic and acidic residues" evidence="1">
    <location>
        <begin position="384"/>
        <end position="423"/>
    </location>
</feature>
<name>A0ABP0W2J8_9BRYO</name>
<accession>A0ABP0W2J8</accession>
<evidence type="ECO:0008006" key="4">
    <source>
        <dbReference type="Google" id="ProtNLM"/>
    </source>
</evidence>
<sequence>MASTSGAAILYSSACERWMGCSELLAWCHACKIVRGGWKLPTTTATTGPCRPHCLAAVRCEAAALCTAIGSNSGWHPSRRIGNSLWESISGSRIIDTVLREEDEPDQITEALQVGMIRCRRPASWVCFGGGARPRRPRVWKTKPTRGTDAKSKKLVELVMSFSNVKEDVYGGLDAWCAWELEFPLVAVKKALRLLQGEQQWRRIIQVSKWMLSKGQGRTMATYELLLQALDEEGRVEEADALFEKILTENEECTPRSLFHRVMTMHERYNQPKRLLEVFADMEELGVRPDMQSVYRVARTYESLGLLKRKELVLQKYPPPTVELKRVKGGRLVRLRVYKHEGDAKKSTSDGNMHHKDEDDGVWSDGEQDGDDLAQPSTLNWDENSTHESDGDWSDGRQDGDDLVHTNLPHGEHNIKDEEETKSANETQDGENRVIVSRSSSL</sequence>
<evidence type="ECO:0000313" key="2">
    <source>
        <dbReference type="EMBL" id="CAK9260201.1"/>
    </source>
</evidence>
<gene>
    <name evidence="2" type="ORF">CSSPJE1EN1_LOCUS5679</name>
</gene>
<keyword evidence="3" id="KW-1185">Reference proteome</keyword>
<dbReference type="EMBL" id="OZ020108">
    <property type="protein sequence ID" value="CAK9260201.1"/>
    <property type="molecule type" value="Genomic_DNA"/>
</dbReference>
<feature type="region of interest" description="Disordered" evidence="1">
    <location>
        <begin position="342"/>
        <end position="442"/>
    </location>
</feature>
<evidence type="ECO:0000313" key="3">
    <source>
        <dbReference type="Proteomes" id="UP001497444"/>
    </source>
</evidence>
<dbReference type="PANTHER" id="PTHR46782">
    <property type="entry name" value="OS01G0757700 PROTEIN"/>
    <property type="match status" value="1"/>
</dbReference>